<evidence type="ECO:0000313" key="4">
    <source>
        <dbReference type="Proteomes" id="UP001209694"/>
    </source>
</evidence>
<keyword evidence="3" id="KW-1185">Reference proteome</keyword>
<name>A0A2N0ASJ6_9LEPT</name>
<dbReference type="AlphaFoldDB" id="A0A2N0ASJ6"/>
<dbReference type="EMBL" id="RQGI01000019">
    <property type="protein sequence ID" value="TGL73152.1"/>
    <property type="molecule type" value="Genomic_DNA"/>
</dbReference>
<dbReference type="EMBL" id="JAMQQD010000005">
    <property type="protein sequence ID" value="MCW7516405.1"/>
    <property type="molecule type" value="Genomic_DNA"/>
</dbReference>
<evidence type="ECO:0000313" key="1">
    <source>
        <dbReference type="EMBL" id="MCW7516405.1"/>
    </source>
</evidence>
<dbReference type="RefSeq" id="WP_100719586.1">
    <property type="nucleotide sequence ID" value="NZ_JAIZBN010000001.1"/>
</dbReference>
<reference evidence="1" key="3">
    <citation type="submission" date="2022-06" db="EMBL/GenBank/DDBJ databases">
        <title>Leptospira isolates from biofilms formed at urban environments.</title>
        <authorList>
            <person name="Ribeiro P.S."/>
            <person name="Sousa T."/>
            <person name="Carvalho N."/>
            <person name="Aburjaile F."/>
            <person name="Neves F."/>
            <person name="Oliveira D."/>
            <person name="Blanco L."/>
            <person name="Lima J."/>
            <person name="Costa F."/>
            <person name="Brenig B."/>
            <person name="Soares S."/>
            <person name="Ramos R."/>
            <person name="Goes-Neto A."/>
            <person name="Matiuzzi M."/>
            <person name="Azevedo V."/>
            <person name="Ristow P."/>
        </authorList>
    </citation>
    <scope>NUCLEOTIDE SEQUENCE</scope>
    <source>
        <strain evidence="1">VSF7</strain>
    </source>
</reference>
<reference evidence="2" key="2">
    <citation type="journal article" date="2019" name="PLoS Negl. Trop. Dis.">
        <title>Revisiting the worldwide diversity of Leptospira species in the environment.</title>
        <authorList>
            <person name="Vincent A.T."/>
            <person name="Schiettekatte O."/>
            <person name="Bourhy P."/>
            <person name="Veyrier F.J."/>
            <person name="Picardeau M."/>
        </authorList>
    </citation>
    <scope>NUCLEOTIDE SEQUENCE</scope>
    <source>
        <strain evidence="2">201702449</strain>
    </source>
</reference>
<evidence type="ECO:0000313" key="3">
    <source>
        <dbReference type="Proteomes" id="UP000297352"/>
    </source>
</evidence>
<sequence length="68" mass="7924">MTNFYRFPLVLIALFVLANVVFCQWNHRETQEGVFRMDDSVIRYVETLERADKAEVTRKPSGFGQGIL</sequence>
<comment type="caution">
    <text evidence="1">The sequence shown here is derived from an EMBL/GenBank/DDBJ whole genome shotgun (WGS) entry which is preliminary data.</text>
</comment>
<organism evidence="1 4">
    <name type="scientific">Leptospira levettii</name>
    <dbReference type="NCBI Taxonomy" id="2023178"/>
    <lineage>
        <taxon>Bacteria</taxon>
        <taxon>Pseudomonadati</taxon>
        <taxon>Spirochaetota</taxon>
        <taxon>Spirochaetia</taxon>
        <taxon>Leptospirales</taxon>
        <taxon>Leptospiraceae</taxon>
        <taxon>Leptospira</taxon>
    </lineage>
</organism>
<evidence type="ECO:0000313" key="2">
    <source>
        <dbReference type="EMBL" id="TGL73152.1"/>
    </source>
</evidence>
<protein>
    <submittedName>
        <fullName evidence="1">Uncharacterized protein</fullName>
    </submittedName>
</protein>
<dbReference type="GeneID" id="93342585"/>
<dbReference type="Proteomes" id="UP000297352">
    <property type="component" value="Unassembled WGS sequence"/>
</dbReference>
<gene>
    <name evidence="2" type="ORF">EHQ60_05195</name>
    <name evidence="1" type="ORF">ND810_14650</name>
</gene>
<proteinExistence type="predicted"/>
<reference evidence="2" key="1">
    <citation type="submission" date="2018-10" db="EMBL/GenBank/DDBJ databases">
        <authorList>
            <person name="Vincent A.T."/>
            <person name="Schiettekatte O."/>
            <person name="Bourhy P."/>
            <person name="Veyrier F.J."/>
            <person name="Picardeau M."/>
        </authorList>
    </citation>
    <scope>NUCLEOTIDE SEQUENCE</scope>
    <source>
        <strain evidence="2">201702449</strain>
    </source>
</reference>
<dbReference type="Proteomes" id="UP001209694">
    <property type="component" value="Unassembled WGS sequence"/>
</dbReference>
<accession>A0A2N0ASJ6</accession>